<dbReference type="Gene3D" id="3.30.200.20">
    <property type="entry name" value="Phosphorylase Kinase, domain 1"/>
    <property type="match status" value="1"/>
</dbReference>
<evidence type="ECO:0000256" key="7">
    <source>
        <dbReference type="RuleBase" id="RU000304"/>
    </source>
</evidence>
<dbReference type="InterPro" id="IPR000719">
    <property type="entry name" value="Prot_kinase_dom"/>
</dbReference>
<evidence type="ECO:0000256" key="2">
    <source>
        <dbReference type="ARBA" id="ARBA00022679"/>
    </source>
</evidence>
<dbReference type="SUPFAM" id="SSF56112">
    <property type="entry name" value="Protein kinase-like (PK-like)"/>
    <property type="match status" value="1"/>
</dbReference>
<evidence type="ECO:0000256" key="6">
    <source>
        <dbReference type="PROSITE-ProRule" id="PRU10141"/>
    </source>
</evidence>
<reference evidence="9 10" key="1">
    <citation type="submission" date="2019-08" db="EMBL/GenBank/DDBJ databases">
        <authorList>
            <person name="Alioto T."/>
            <person name="Alioto T."/>
            <person name="Gomez Garrido J."/>
        </authorList>
    </citation>
    <scope>NUCLEOTIDE SEQUENCE [LARGE SCALE GENOMIC DNA]</scope>
</reference>
<keyword evidence="4 9" id="KW-0418">Kinase</keyword>
<feature type="binding site" evidence="6">
    <location>
        <position position="33"/>
    </location>
    <ligand>
        <name>ATP</name>
        <dbReference type="ChEBI" id="CHEBI:30616"/>
    </ligand>
</feature>
<dbReference type="GO" id="GO:0005524">
    <property type="term" value="F:ATP binding"/>
    <property type="evidence" value="ECO:0007669"/>
    <property type="project" value="UniProtKB-UniRule"/>
</dbReference>
<name>A0A5E4MAK4_9HEMI</name>
<dbReference type="PROSITE" id="PS00108">
    <property type="entry name" value="PROTEIN_KINASE_ST"/>
    <property type="match status" value="1"/>
</dbReference>
<keyword evidence="10" id="KW-1185">Reference proteome</keyword>
<evidence type="ECO:0000256" key="3">
    <source>
        <dbReference type="ARBA" id="ARBA00022741"/>
    </source>
</evidence>
<dbReference type="AlphaFoldDB" id="A0A5E4MAK4"/>
<evidence type="ECO:0000256" key="1">
    <source>
        <dbReference type="ARBA" id="ARBA00022527"/>
    </source>
</evidence>
<sequence>MDKYIVLGTVGEGTYGTVAKCLNESTGLMVAMKRLRNPLQSGHYYSEMIVREINLLRLLRNDHVVEIIDVIRVSGYIYMVFPFMQCNLYTYLENNGGALTMDHTKECIYQVLKGLSYVHSHNVIHRDIKPENLLLTVAGIIKICDFGASRMFCSSGSLDMSTEVGTLWYQAPEMLMELKIYDTMVDIWSVGILFTELVNRWPLVTEETIDYQLYGIIEILGCKDHNSIVINEYLHNRGIELSIENQQEQPLCKSYTISNTALALRRVYPEWPTDLLKIVAHCLQLNPVDRMNAAQLLNMEFFTTGMFMTNFDKELENKLKYDKTIENTNKYCETL</sequence>
<feature type="domain" description="Protein kinase" evidence="8">
    <location>
        <begin position="4"/>
        <end position="302"/>
    </location>
</feature>
<dbReference type="Pfam" id="PF00069">
    <property type="entry name" value="Pkinase"/>
    <property type="match status" value="1"/>
</dbReference>
<keyword evidence="1 7" id="KW-0723">Serine/threonine-protein kinase</keyword>
<dbReference type="GO" id="GO:0004674">
    <property type="term" value="F:protein serine/threonine kinase activity"/>
    <property type="evidence" value="ECO:0007669"/>
    <property type="project" value="UniProtKB-KW"/>
</dbReference>
<comment type="similarity">
    <text evidence="7">Belongs to the protein kinase superfamily.</text>
</comment>
<dbReference type="FunFam" id="1.10.510.10:FF:000624">
    <property type="entry name" value="Mitogen-activated protein kinase"/>
    <property type="match status" value="1"/>
</dbReference>
<dbReference type="SMART" id="SM00220">
    <property type="entry name" value="S_TKc"/>
    <property type="match status" value="1"/>
</dbReference>
<dbReference type="Proteomes" id="UP000325440">
    <property type="component" value="Unassembled WGS sequence"/>
</dbReference>
<gene>
    <name evidence="9" type="ORF">CINCED_3A020091</name>
</gene>
<keyword evidence="2" id="KW-0808">Transferase</keyword>
<organism evidence="9 10">
    <name type="scientific">Cinara cedri</name>
    <dbReference type="NCBI Taxonomy" id="506608"/>
    <lineage>
        <taxon>Eukaryota</taxon>
        <taxon>Metazoa</taxon>
        <taxon>Ecdysozoa</taxon>
        <taxon>Arthropoda</taxon>
        <taxon>Hexapoda</taxon>
        <taxon>Insecta</taxon>
        <taxon>Pterygota</taxon>
        <taxon>Neoptera</taxon>
        <taxon>Paraneoptera</taxon>
        <taxon>Hemiptera</taxon>
        <taxon>Sternorrhyncha</taxon>
        <taxon>Aphidomorpha</taxon>
        <taxon>Aphidoidea</taxon>
        <taxon>Aphididae</taxon>
        <taxon>Lachninae</taxon>
        <taxon>Cinara</taxon>
    </lineage>
</organism>
<evidence type="ECO:0000259" key="8">
    <source>
        <dbReference type="PROSITE" id="PS50011"/>
    </source>
</evidence>
<dbReference type="InterPro" id="IPR008271">
    <property type="entry name" value="Ser/Thr_kinase_AS"/>
</dbReference>
<proteinExistence type="inferred from homology"/>
<dbReference type="InterPro" id="IPR011009">
    <property type="entry name" value="Kinase-like_dom_sf"/>
</dbReference>
<dbReference type="OrthoDB" id="548217at2759"/>
<dbReference type="PROSITE" id="PS00107">
    <property type="entry name" value="PROTEIN_KINASE_ATP"/>
    <property type="match status" value="1"/>
</dbReference>
<dbReference type="PANTHER" id="PTHR24055">
    <property type="entry name" value="MITOGEN-ACTIVATED PROTEIN KINASE"/>
    <property type="match status" value="1"/>
</dbReference>
<keyword evidence="3 6" id="KW-0547">Nucleotide-binding</keyword>
<evidence type="ECO:0000256" key="5">
    <source>
        <dbReference type="ARBA" id="ARBA00022840"/>
    </source>
</evidence>
<evidence type="ECO:0000256" key="4">
    <source>
        <dbReference type="ARBA" id="ARBA00022777"/>
    </source>
</evidence>
<dbReference type="InterPro" id="IPR050117">
    <property type="entry name" value="MAPK"/>
</dbReference>
<dbReference type="EMBL" id="CABPRJ010000490">
    <property type="protein sequence ID" value="VVC29270.1"/>
    <property type="molecule type" value="Genomic_DNA"/>
</dbReference>
<dbReference type="Gene3D" id="1.10.510.10">
    <property type="entry name" value="Transferase(Phosphotransferase) domain 1"/>
    <property type="match status" value="1"/>
</dbReference>
<keyword evidence="5 6" id="KW-0067">ATP-binding</keyword>
<evidence type="ECO:0000313" key="10">
    <source>
        <dbReference type="Proteomes" id="UP000325440"/>
    </source>
</evidence>
<dbReference type="PROSITE" id="PS50011">
    <property type="entry name" value="PROTEIN_KINASE_DOM"/>
    <property type="match status" value="1"/>
</dbReference>
<dbReference type="InterPro" id="IPR017441">
    <property type="entry name" value="Protein_kinase_ATP_BS"/>
</dbReference>
<accession>A0A5E4MAK4</accession>
<protein>
    <submittedName>
        <fullName evidence="9">Protein kinase domain,Protein kinase-like domain,Protein kinase, ATP binding site,Serine/threonine</fullName>
    </submittedName>
</protein>
<evidence type="ECO:0000313" key="9">
    <source>
        <dbReference type="EMBL" id="VVC29270.1"/>
    </source>
</evidence>